<dbReference type="SMART" id="SM00448">
    <property type="entry name" value="REC"/>
    <property type="match status" value="2"/>
</dbReference>
<keyword evidence="1 2" id="KW-0597">Phosphoprotein</keyword>
<dbReference type="EMBL" id="CP000780">
    <property type="protein sequence ID" value="ABS56668.1"/>
    <property type="molecule type" value="Genomic_DNA"/>
</dbReference>
<keyword evidence="5" id="KW-1185">Reference proteome</keyword>
<evidence type="ECO:0000256" key="1">
    <source>
        <dbReference type="ARBA" id="ARBA00022553"/>
    </source>
</evidence>
<organism evidence="4 5">
    <name type="scientific">Methanoregula boonei (strain DSM 21154 / JCM 14090 / 6A8)</name>
    <dbReference type="NCBI Taxonomy" id="456442"/>
    <lineage>
        <taxon>Archaea</taxon>
        <taxon>Methanobacteriati</taxon>
        <taxon>Methanobacteriota</taxon>
        <taxon>Stenosarchaea group</taxon>
        <taxon>Methanomicrobia</taxon>
        <taxon>Methanomicrobiales</taxon>
        <taxon>Methanoregulaceae</taxon>
        <taxon>Methanoregula</taxon>
    </lineage>
</organism>
<dbReference type="STRING" id="456442.Mboo_2154"/>
<proteinExistence type="predicted"/>
<dbReference type="Gene3D" id="3.40.50.2300">
    <property type="match status" value="2"/>
</dbReference>
<sequence length="361" mass="39380">MSVAERWSVMAKVTMLIAVGNAAEAEELESLANKEGFGVLERVTTGDKAVALAESRRPDVVLLGAPSFGNMSLNEILERIQSGLGIPVILVADSDEDLPDLDNPAGHPCRYLVRPFGPRTFRNVVEAAYSRTTRTVRKKAYPASLVRKAAHDINNSLSSALANIQLARRSCTHEEDECRHLDDAEKSILRARDHSIQLLEPSLKELEETEGAVKIAPAPPAHPRRSHEKKKGAAAGYRILLMDDEEAILSATSDMLSFLGHTVTVAKSGEDSIEMYRQAYAGDSRFDVVILDITVPCGIGAEETLPRLREIDPNVRAIISSGYATHPLLVNYAASGFVAALIKPYGFKELEESLAQISLRK</sequence>
<dbReference type="PANTHER" id="PTHR44591:SF3">
    <property type="entry name" value="RESPONSE REGULATORY DOMAIN-CONTAINING PROTEIN"/>
    <property type="match status" value="1"/>
</dbReference>
<dbReference type="OrthoDB" id="115915at2157"/>
<dbReference type="eggNOG" id="arCOG02393">
    <property type="taxonomic scope" value="Archaea"/>
</dbReference>
<comment type="caution">
    <text evidence="2">Lacks conserved residue(s) required for the propagation of feature annotation.</text>
</comment>
<dbReference type="InterPro" id="IPR050595">
    <property type="entry name" value="Bact_response_regulator"/>
</dbReference>
<dbReference type="SUPFAM" id="SSF52172">
    <property type="entry name" value="CheY-like"/>
    <property type="match status" value="2"/>
</dbReference>
<dbReference type="PANTHER" id="PTHR44591">
    <property type="entry name" value="STRESS RESPONSE REGULATOR PROTEIN 1"/>
    <property type="match status" value="1"/>
</dbReference>
<evidence type="ECO:0000256" key="2">
    <source>
        <dbReference type="PROSITE-ProRule" id="PRU00169"/>
    </source>
</evidence>
<dbReference type="AlphaFoldDB" id="A7IAA7"/>
<reference evidence="5" key="1">
    <citation type="journal article" date="2015" name="Microbiology">
        <title>Genome of Methanoregula boonei 6A8 reveals adaptations to oligotrophic peatland environments.</title>
        <authorList>
            <person name="Braeuer S."/>
            <person name="Cadillo-Quiroz H."/>
            <person name="Kyrpides N."/>
            <person name="Woyke T."/>
            <person name="Goodwin L."/>
            <person name="Detter C."/>
            <person name="Podell S."/>
            <person name="Yavitt J.B."/>
            <person name="Zinder S.H."/>
        </authorList>
    </citation>
    <scope>NUCLEOTIDE SEQUENCE [LARGE SCALE GENOMIC DNA]</scope>
    <source>
        <strain evidence="5">DSM 21154 / JCM 14090 / 6A8</strain>
    </source>
</reference>
<dbReference type="InterPro" id="IPR011006">
    <property type="entry name" value="CheY-like_superfamily"/>
</dbReference>
<dbReference type="CDD" id="cd00156">
    <property type="entry name" value="REC"/>
    <property type="match status" value="1"/>
</dbReference>
<feature type="domain" description="Response regulatory" evidence="3">
    <location>
        <begin position="238"/>
        <end position="358"/>
    </location>
</feature>
<dbReference type="eggNOG" id="arCOG02391">
    <property type="taxonomic scope" value="Archaea"/>
</dbReference>
<dbReference type="Pfam" id="PF00072">
    <property type="entry name" value="Response_reg"/>
    <property type="match status" value="1"/>
</dbReference>
<protein>
    <submittedName>
        <fullName evidence="4">Response regulator receiver protein</fullName>
    </submittedName>
</protein>
<dbReference type="HOGENOM" id="CLU_766404_0_0_2"/>
<evidence type="ECO:0000313" key="5">
    <source>
        <dbReference type="Proteomes" id="UP000002408"/>
    </source>
</evidence>
<dbReference type="GO" id="GO:0000160">
    <property type="term" value="P:phosphorelay signal transduction system"/>
    <property type="evidence" value="ECO:0007669"/>
    <property type="project" value="InterPro"/>
</dbReference>
<feature type="modified residue" description="4-aspartylphosphate" evidence="2">
    <location>
        <position position="292"/>
    </location>
</feature>
<gene>
    <name evidence="4" type="ordered locus">Mboo_2154</name>
</gene>
<accession>A7IAA7</accession>
<feature type="domain" description="Response regulatory" evidence="3">
    <location>
        <begin position="14"/>
        <end position="129"/>
    </location>
</feature>
<dbReference type="Proteomes" id="UP000002408">
    <property type="component" value="Chromosome"/>
</dbReference>
<name>A7IAA7_METB6</name>
<dbReference type="KEGG" id="mbn:Mboo_2154"/>
<evidence type="ECO:0000259" key="3">
    <source>
        <dbReference type="PROSITE" id="PS50110"/>
    </source>
</evidence>
<dbReference type="PROSITE" id="PS50110">
    <property type="entry name" value="RESPONSE_REGULATORY"/>
    <property type="match status" value="2"/>
</dbReference>
<dbReference type="InterPro" id="IPR001789">
    <property type="entry name" value="Sig_transdc_resp-reg_receiver"/>
</dbReference>
<evidence type="ECO:0000313" key="4">
    <source>
        <dbReference type="EMBL" id="ABS56668.1"/>
    </source>
</evidence>